<keyword evidence="2" id="KW-1133">Transmembrane helix</keyword>
<dbReference type="AlphaFoldDB" id="A0A1S1HG61"/>
<evidence type="ECO:0000313" key="4">
    <source>
        <dbReference type="Proteomes" id="UP000179467"/>
    </source>
</evidence>
<dbReference type="Pfam" id="PF12412">
    <property type="entry name" value="DUF3667"/>
    <property type="match status" value="1"/>
</dbReference>
<comment type="caution">
    <text evidence="3">The sequence shown here is derived from an EMBL/GenBank/DDBJ whole genome shotgun (WGS) entry which is preliminary data.</text>
</comment>
<organism evidence="3 4">
    <name type="scientific">Edaphosphingomonas haloaromaticamans</name>
    <dbReference type="NCBI Taxonomy" id="653954"/>
    <lineage>
        <taxon>Bacteria</taxon>
        <taxon>Pseudomonadati</taxon>
        <taxon>Pseudomonadota</taxon>
        <taxon>Alphaproteobacteria</taxon>
        <taxon>Sphingomonadales</taxon>
        <taxon>Rhizorhabdaceae</taxon>
        <taxon>Edaphosphingomonas</taxon>
    </lineage>
</organism>
<proteinExistence type="predicted"/>
<keyword evidence="1" id="KW-0175">Coiled coil</keyword>
<accession>A0A1S1HG61</accession>
<feature type="transmembrane region" description="Helical" evidence="2">
    <location>
        <begin position="352"/>
        <end position="376"/>
    </location>
</feature>
<name>A0A1S1HG61_9SPHN</name>
<protein>
    <recommendedName>
        <fullName evidence="5">DUF3667 domain-containing protein</fullName>
    </recommendedName>
</protein>
<evidence type="ECO:0000313" key="3">
    <source>
        <dbReference type="EMBL" id="OHT21038.1"/>
    </source>
</evidence>
<feature type="coiled-coil region" evidence="1">
    <location>
        <begin position="162"/>
        <end position="199"/>
    </location>
</feature>
<evidence type="ECO:0000256" key="2">
    <source>
        <dbReference type="SAM" id="Phobius"/>
    </source>
</evidence>
<evidence type="ECO:0008006" key="5">
    <source>
        <dbReference type="Google" id="ProtNLM"/>
    </source>
</evidence>
<gene>
    <name evidence="3" type="ORF">BHE75_03043</name>
</gene>
<reference evidence="3 4" key="1">
    <citation type="submission" date="2016-09" db="EMBL/GenBank/DDBJ databases">
        <title>Metabolic pathway, cell adaptation mechanisms and a novel monoxygenase revealed through proteogenomic-transcription analysis of a Sphingomonas haloaromaticamans strain degrading the fungicide ortho-phenylphenol.</title>
        <authorList>
            <person name="Perruchon C."/>
            <person name="Papadopoulou E.S."/>
            <person name="Rousidou C."/>
            <person name="Vasileiadis S."/>
            <person name="Tanou G."/>
            <person name="Amoutzias G."/>
            <person name="Molassiotis A."/>
            <person name="Karpouzas D.G."/>
        </authorList>
    </citation>
    <scope>NUCLEOTIDE SEQUENCE [LARGE SCALE GENOMIC DNA]</scope>
    <source>
        <strain evidence="3 4">P3</strain>
    </source>
</reference>
<dbReference type="Proteomes" id="UP000179467">
    <property type="component" value="Unassembled WGS sequence"/>
</dbReference>
<keyword evidence="4" id="KW-1185">Reference proteome</keyword>
<feature type="transmembrane region" description="Helical" evidence="2">
    <location>
        <begin position="268"/>
        <end position="288"/>
    </location>
</feature>
<sequence length="382" mass="42013">MTGEFEAAANVATGALAAHAIEGERLGGRRATDDGHTHESACLNCGTPLAGHFCQNCGQAAHLHRTVMALVHDIAHGVFHFEGKMWGTLPLLFWRPGELTRRYILGERAKFVSPLALFLFSVFLMVAVFSWVGLPIRGASGHTVEEVASGLQEAQREIGSENDRSAIRLKELQAARDELKAAGDNTRALDRQIADLQRELAVTNLMTGRVAEQAALVGKDSARAPVAEPTHSGINANTGWPALDEGIEKASKNPALLLYKLQSSAYKFSWALIPISLPFIWLMFAWRWQFGLYDHAIFAIYSLAAMTLMMVTMSFAALILPATAIIIFMTFFPPWHMYRQLKGAYSLGWFSALWRTCFLLFSATFAATLFLLLLLAMGVTGH</sequence>
<keyword evidence="2" id="KW-0472">Membrane</keyword>
<evidence type="ECO:0000256" key="1">
    <source>
        <dbReference type="SAM" id="Coils"/>
    </source>
</evidence>
<keyword evidence="2" id="KW-0812">Transmembrane</keyword>
<dbReference type="InterPro" id="IPR022134">
    <property type="entry name" value="DUF3667"/>
</dbReference>
<feature type="transmembrane region" description="Helical" evidence="2">
    <location>
        <begin position="111"/>
        <end position="132"/>
    </location>
</feature>
<dbReference type="EMBL" id="MIPT01000001">
    <property type="protein sequence ID" value="OHT21038.1"/>
    <property type="molecule type" value="Genomic_DNA"/>
</dbReference>
<dbReference type="RefSeq" id="WP_070934344.1">
    <property type="nucleotide sequence ID" value="NZ_MIPT01000001.1"/>
</dbReference>
<feature type="transmembrane region" description="Helical" evidence="2">
    <location>
        <begin position="300"/>
        <end position="332"/>
    </location>
</feature>
<dbReference type="OrthoDB" id="9111327at2"/>